<keyword evidence="4 8" id="KW-0732">Signal</keyword>
<dbReference type="InterPro" id="IPR003159">
    <property type="entry name" value="Lyase_8_central_dom"/>
</dbReference>
<evidence type="ECO:0000256" key="2">
    <source>
        <dbReference type="ARBA" id="ARBA00006699"/>
    </source>
</evidence>
<feature type="domain" description="Polysaccharide lyase family 8 C-terminal" evidence="10">
    <location>
        <begin position="617"/>
        <end position="684"/>
    </location>
</feature>
<comment type="subunit">
    <text evidence="3">Monomer.</text>
</comment>
<evidence type="ECO:0000259" key="10">
    <source>
        <dbReference type="Pfam" id="PF02884"/>
    </source>
</evidence>
<feature type="signal peptide" evidence="8">
    <location>
        <begin position="1"/>
        <end position="22"/>
    </location>
</feature>
<dbReference type="Gene3D" id="2.60.220.10">
    <property type="entry name" value="Polysaccharide lyase family 8-like, C-terminal"/>
    <property type="match status" value="1"/>
</dbReference>
<dbReference type="GO" id="GO:0030246">
    <property type="term" value="F:carbohydrate binding"/>
    <property type="evidence" value="ECO:0007669"/>
    <property type="project" value="InterPro"/>
</dbReference>
<dbReference type="Gene3D" id="2.70.98.10">
    <property type="match status" value="1"/>
</dbReference>
<dbReference type="Pfam" id="PF02884">
    <property type="entry name" value="Lyase_8_C"/>
    <property type="match status" value="1"/>
</dbReference>
<dbReference type="PANTHER" id="PTHR38481:SF1">
    <property type="entry name" value="HYALURONATE LYASE"/>
    <property type="match status" value="1"/>
</dbReference>
<feature type="domain" description="Polysaccharide lyase family 8 central" evidence="9">
    <location>
        <begin position="354"/>
        <end position="603"/>
    </location>
</feature>
<feature type="chain" id="PRO_5017296236" evidence="8">
    <location>
        <begin position="23"/>
        <end position="715"/>
    </location>
</feature>
<reference evidence="12 13" key="1">
    <citation type="submission" date="2018-09" db="EMBL/GenBank/DDBJ databases">
        <title>Arachidicoccus sp. nov., a bacterium isolated from soil.</title>
        <authorList>
            <person name="Weon H.-Y."/>
            <person name="Kwon S.-W."/>
            <person name="Lee S.A."/>
        </authorList>
    </citation>
    <scope>NUCLEOTIDE SEQUENCE [LARGE SCALE GENOMIC DNA]</scope>
    <source>
        <strain evidence="12 13">KIS59-12</strain>
    </source>
</reference>
<dbReference type="InterPro" id="IPR012970">
    <property type="entry name" value="Lyase_8_alpha_N"/>
</dbReference>
<evidence type="ECO:0000256" key="4">
    <source>
        <dbReference type="ARBA" id="ARBA00022729"/>
    </source>
</evidence>
<name>A0A386HSD2_9BACT</name>
<feature type="domain" description="Polysaccharide lyase 8 N-terminal alpha-helical" evidence="11">
    <location>
        <begin position="46"/>
        <end position="320"/>
    </location>
</feature>
<dbReference type="SUPFAM" id="SSF48230">
    <property type="entry name" value="Chondroitin AC/alginate lyase"/>
    <property type="match status" value="1"/>
</dbReference>
<dbReference type="Pfam" id="PF02278">
    <property type="entry name" value="Lyase_8"/>
    <property type="match status" value="1"/>
</dbReference>
<dbReference type="KEGG" id="ark:D6B99_15435"/>
<feature type="active site" evidence="7">
    <location>
        <position position="237"/>
    </location>
</feature>
<dbReference type="GO" id="GO:0016837">
    <property type="term" value="F:carbon-oxygen lyase activity, acting on polysaccharides"/>
    <property type="evidence" value="ECO:0007669"/>
    <property type="project" value="UniProtKB-ARBA"/>
</dbReference>
<dbReference type="SUPFAM" id="SSF49863">
    <property type="entry name" value="Hyaluronate lyase-like, C-terminal domain"/>
    <property type="match status" value="1"/>
</dbReference>
<dbReference type="Proteomes" id="UP000266118">
    <property type="component" value="Chromosome"/>
</dbReference>
<comment type="cofactor">
    <cofactor evidence="1">
        <name>Ca(2+)</name>
        <dbReference type="ChEBI" id="CHEBI:29108"/>
    </cofactor>
</comment>
<dbReference type="PANTHER" id="PTHR38481">
    <property type="entry name" value="HYALURONATE LYASE"/>
    <property type="match status" value="1"/>
</dbReference>
<evidence type="ECO:0000259" key="11">
    <source>
        <dbReference type="Pfam" id="PF08124"/>
    </source>
</evidence>
<protein>
    <submittedName>
        <fullName evidence="12">Chondroitinase</fullName>
    </submittedName>
</protein>
<keyword evidence="6" id="KW-0456">Lyase</keyword>
<feature type="active site" evidence="7">
    <location>
        <position position="246"/>
    </location>
</feature>
<dbReference type="GO" id="GO:0005975">
    <property type="term" value="P:carbohydrate metabolic process"/>
    <property type="evidence" value="ECO:0007669"/>
    <property type="project" value="InterPro"/>
</dbReference>
<dbReference type="Pfam" id="PF08124">
    <property type="entry name" value="Lyase_8_N"/>
    <property type="match status" value="1"/>
</dbReference>
<dbReference type="InterPro" id="IPR014718">
    <property type="entry name" value="GH-type_carb-bd"/>
</dbReference>
<evidence type="ECO:0000313" key="13">
    <source>
        <dbReference type="Proteomes" id="UP000266118"/>
    </source>
</evidence>
<dbReference type="AlphaFoldDB" id="A0A386HSD2"/>
<accession>A0A386HSD2</accession>
<proteinExistence type="inferred from homology"/>
<dbReference type="InterPro" id="IPR008929">
    <property type="entry name" value="Chondroitin_lyas"/>
</dbReference>
<feature type="active site" evidence="7">
    <location>
        <position position="300"/>
    </location>
</feature>
<keyword evidence="13" id="KW-1185">Reference proteome</keyword>
<dbReference type="OrthoDB" id="6394136at2"/>
<evidence type="ECO:0000256" key="8">
    <source>
        <dbReference type="SAM" id="SignalP"/>
    </source>
</evidence>
<evidence type="ECO:0000256" key="7">
    <source>
        <dbReference type="PIRSR" id="PIRSR638970-1"/>
    </source>
</evidence>
<evidence type="ECO:0000256" key="5">
    <source>
        <dbReference type="ARBA" id="ARBA00022837"/>
    </source>
</evidence>
<comment type="similarity">
    <text evidence="2">Belongs to the polysaccharide lyase 8 family.</text>
</comment>
<gene>
    <name evidence="12" type="ORF">D6B99_15435</name>
</gene>
<dbReference type="GO" id="GO:0005576">
    <property type="term" value="C:extracellular region"/>
    <property type="evidence" value="ECO:0007669"/>
    <property type="project" value="InterPro"/>
</dbReference>
<evidence type="ECO:0000259" key="9">
    <source>
        <dbReference type="Pfam" id="PF02278"/>
    </source>
</evidence>
<dbReference type="InterPro" id="IPR011013">
    <property type="entry name" value="Gal_mutarotase_sf_dom"/>
</dbReference>
<sequence>MKNMKTYSLILFCCLLSISVFAQQSSISQKQKDNLALIERRIVADLRSTTNQVAAKNIDTKVGKLQSEKLRADGSFKNIDYDTKVLIKWNAVEHLANIESFIIAYTNPLCKKYDDKILYDNIIASLDYWNKKDPISPNWYSNEIACPRVIGQILLLLQNANISIPASIKNSLIEKMQRGNMYKKTGANKIDEALICIYRAVLTRNKPLLDSAVEQCFEPVSFTNEEGLQYDYTFLQHGPQLQIAAYGVVFIDDEFKIAAFLRDTQWAIPADKKKMIVHYFNQVFLNTLRAGYSDFSTTGRGVSRKGNLFKKLSNKSGLLHNVELVNPKDKELYLQLVERIDNKKPASYGIKPTHQQFWKGDYTIQVRPGYLFTVRSNSIRTKRTETGNGENVLGRTMGDGATDIQRSGDEYYQIFPLWEYDKIPGVTSRDYNKDIPTTTSWGQPGSTQFVGGVSDSLYGANVYQHNFDGVKANKSYFYFDNEIVCLGAGIYSDAEQPITTTINQCWLRTKAFSSKNGLENTDDHLDFNAKKDNWLWQDSIGYFFPEGGNISVTQDFEKNDWQRINKKYKKADTTSGYIFKAWFNHGKKPQNEHYAYIVVPGVDENEMKDYPISDIDILANNDHLQAVYDTKLKILQAVFYEKGELIYGKNKITVNKACVLMLKPSDTNSLSLSVADPTQLLKNVEIGVNGKKVNCQLPTGNYAGSTVELNINKNE</sequence>
<keyword evidence="5" id="KW-0106">Calcium</keyword>
<dbReference type="EMBL" id="CP032489">
    <property type="protein sequence ID" value="AYD48878.1"/>
    <property type="molecule type" value="Genomic_DNA"/>
</dbReference>
<evidence type="ECO:0000256" key="6">
    <source>
        <dbReference type="ARBA" id="ARBA00023239"/>
    </source>
</evidence>
<evidence type="ECO:0000313" key="12">
    <source>
        <dbReference type="EMBL" id="AYD48878.1"/>
    </source>
</evidence>
<dbReference type="InterPro" id="IPR004103">
    <property type="entry name" value="Lyase_8_C"/>
</dbReference>
<dbReference type="InterPro" id="IPR011071">
    <property type="entry name" value="Lyase_8-like_C"/>
</dbReference>
<dbReference type="SUPFAM" id="SSF74650">
    <property type="entry name" value="Galactose mutarotase-like"/>
    <property type="match status" value="1"/>
</dbReference>
<evidence type="ECO:0000256" key="3">
    <source>
        <dbReference type="ARBA" id="ARBA00011245"/>
    </source>
</evidence>
<dbReference type="InterPro" id="IPR038970">
    <property type="entry name" value="Lyase_8"/>
</dbReference>
<dbReference type="Gene3D" id="1.50.10.100">
    <property type="entry name" value="Chondroitin AC/alginate lyase"/>
    <property type="match status" value="1"/>
</dbReference>
<organism evidence="12 13">
    <name type="scientific">Arachidicoccus soli</name>
    <dbReference type="NCBI Taxonomy" id="2341117"/>
    <lineage>
        <taxon>Bacteria</taxon>
        <taxon>Pseudomonadati</taxon>
        <taxon>Bacteroidota</taxon>
        <taxon>Chitinophagia</taxon>
        <taxon>Chitinophagales</taxon>
        <taxon>Chitinophagaceae</taxon>
        <taxon>Arachidicoccus</taxon>
    </lineage>
</organism>
<evidence type="ECO:0000256" key="1">
    <source>
        <dbReference type="ARBA" id="ARBA00001913"/>
    </source>
</evidence>